<feature type="chain" id="PRO_5042137476" evidence="2">
    <location>
        <begin position="23"/>
        <end position="141"/>
    </location>
</feature>
<gene>
    <name evidence="3" type="ORF">B0H15DRAFT_541307</name>
</gene>
<dbReference type="Proteomes" id="UP001222325">
    <property type="component" value="Unassembled WGS sequence"/>
</dbReference>
<proteinExistence type="predicted"/>
<sequence length="141" mass="15158">MAPTGAHHAHLLLTHLCRCAASCKLAAPDAHAYTESPRTALAARRRLPRPKTRPVASPTRTTPAGDPASMDAQGVPGVEVYRAANAGILWGEREPCAYWVEDLLGETDGLRLVSARVRWCWSSRVSPRASSNNAARSGVLH</sequence>
<dbReference type="EMBL" id="JARJCN010000007">
    <property type="protein sequence ID" value="KAJ7099255.1"/>
    <property type="molecule type" value="Genomic_DNA"/>
</dbReference>
<evidence type="ECO:0000256" key="1">
    <source>
        <dbReference type="SAM" id="MobiDB-lite"/>
    </source>
</evidence>
<feature type="region of interest" description="Disordered" evidence="1">
    <location>
        <begin position="37"/>
        <end position="72"/>
    </location>
</feature>
<comment type="caution">
    <text evidence="3">The sequence shown here is derived from an EMBL/GenBank/DDBJ whole genome shotgun (WGS) entry which is preliminary data.</text>
</comment>
<reference evidence="3" key="1">
    <citation type="submission" date="2023-03" db="EMBL/GenBank/DDBJ databases">
        <title>Massive genome expansion in bonnet fungi (Mycena s.s.) driven by repeated elements and novel gene families across ecological guilds.</title>
        <authorList>
            <consortium name="Lawrence Berkeley National Laboratory"/>
            <person name="Harder C.B."/>
            <person name="Miyauchi S."/>
            <person name="Viragh M."/>
            <person name="Kuo A."/>
            <person name="Thoen E."/>
            <person name="Andreopoulos B."/>
            <person name="Lu D."/>
            <person name="Skrede I."/>
            <person name="Drula E."/>
            <person name="Henrissat B."/>
            <person name="Morin E."/>
            <person name="Kohler A."/>
            <person name="Barry K."/>
            <person name="LaButti K."/>
            <person name="Morin E."/>
            <person name="Salamov A."/>
            <person name="Lipzen A."/>
            <person name="Mereny Z."/>
            <person name="Hegedus B."/>
            <person name="Baldrian P."/>
            <person name="Stursova M."/>
            <person name="Weitz H."/>
            <person name="Taylor A."/>
            <person name="Grigoriev I.V."/>
            <person name="Nagy L.G."/>
            <person name="Martin F."/>
            <person name="Kauserud H."/>
        </authorList>
    </citation>
    <scope>NUCLEOTIDE SEQUENCE</scope>
    <source>
        <strain evidence="3">CBHHK173m</strain>
    </source>
</reference>
<feature type="compositionally biased region" description="Basic residues" evidence="1">
    <location>
        <begin position="43"/>
        <end position="52"/>
    </location>
</feature>
<feature type="signal peptide" evidence="2">
    <location>
        <begin position="1"/>
        <end position="22"/>
    </location>
</feature>
<keyword evidence="4" id="KW-1185">Reference proteome</keyword>
<name>A0AAD6UFX9_9AGAR</name>
<accession>A0AAD6UFX9</accession>
<organism evidence="3 4">
    <name type="scientific">Mycena belliarum</name>
    <dbReference type="NCBI Taxonomy" id="1033014"/>
    <lineage>
        <taxon>Eukaryota</taxon>
        <taxon>Fungi</taxon>
        <taxon>Dikarya</taxon>
        <taxon>Basidiomycota</taxon>
        <taxon>Agaricomycotina</taxon>
        <taxon>Agaricomycetes</taxon>
        <taxon>Agaricomycetidae</taxon>
        <taxon>Agaricales</taxon>
        <taxon>Marasmiineae</taxon>
        <taxon>Mycenaceae</taxon>
        <taxon>Mycena</taxon>
    </lineage>
</organism>
<dbReference type="AlphaFoldDB" id="A0AAD6UFX9"/>
<evidence type="ECO:0000256" key="2">
    <source>
        <dbReference type="SAM" id="SignalP"/>
    </source>
</evidence>
<keyword evidence="2" id="KW-0732">Signal</keyword>
<evidence type="ECO:0000313" key="4">
    <source>
        <dbReference type="Proteomes" id="UP001222325"/>
    </source>
</evidence>
<evidence type="ECO:0000313" key="3">
    <source>
        <dbReference type="EMBL" id="KAJ7099255.1"/>
    </source>
</evidence>
<protein>
    <submittedName>
        <fullName evidence="3">Uncharacterized protein</fullName>
    </submittedName>
</protein>